<evidence type="ECO:0000259" key="9">
    <source>
        <dbReference type="PROSITE" id="PS50893"/>
    </source>
</evidence>
<evidence type="ECO:0000256" key="5">
    <source>
        <dbReference type="ARBA" id="ARBA00022741"/>
    </source>
</evidence>
<dbReference type="PROSITE" id="PS00211">
    <property type="entry name" value="ABC_TRANSPORTER_1"/>
    <property type="match status" value="1"/>
</dbReference>
<dbReference type="InterPro" id="IPR003439">
    <property type="entry name" value="ABC_transporter-like_ATP-bd"/>
</dbReference>
<keyword evidence="3" id="KW-0762">Sugar transport</keyword>
<dbReference type="InterPro" id="IPR050107">
    <property type="entry name" value="ABC_carbohydrate_import_ATPase"/>
</dbReference>
<evidence type="ECO:0000256" key="4">
    <source>
        <dbReference type="ARBA" id="ARBA00022737"/>
    </source>
</evidence>
<gene>
    <name evidence="10" type="ORF">RM445_05565</name>
</gene>
<dbReference type="CDD" id="cd03216">
    <property type="entry name" value="ABC_Carb_Monos_I"/>
    <property type="match status" value="1"/>
</dbReference>
<keyword evidence="8" id="KW-0472">Membrane</keyword>
<keyword evidence="5" id="KW-0547">Nucleotide-binding</keyword>
<keyword evidence="6 10" id="KW-0067">ATP-binding</keyword>
<feature type="domain" description="ABC transporter" evidence="9">
    <location>
        <begin position="251"/>
        <end position="496"/>
    </location>
</feature>
<dbReference type="InterPro" id="IPR017871">
    <property type="entry name" value="ABC_transporter-like_CS"/>
</dbReference>
<dbReference type="Proteomes" id="UP001183202">
    <property type="component" value="Unassembled WGS sequence"/>
</dbReference>
<evidence type="ECO:0000256" key="8">
    <source>
        <dbReference type="ARBA" id="ARBA00023136"/>
    </source>
</evidence>
<dbReference type="RefSeq" id="WP_311554958.1">
    <property type="nucleotide sequence ID" value="NZ_JAVREJ010000003.1"/>
</dbReference>
<dbReference type="PROSITE" id="PS50893">
    <property type="entry name" value="ABC_TRANSPORTER_2"/>
    <property type="match status" value="2"/>
</dbReference>
<evidence type="ECO:0000313" key="11">
    <source>
        <dbReference type="Proteomes" id="UP001183202"/>
    </source>
</evidence>
<reference evidence="11" key="1">
    <citation type="submission" date="2023-07" db="EMBL/GenBank/DDBJ databases">
        <title>30 novel species of actinomycetes from the DSMZ collection.</title>
        <authorList>
            <person name="Nouioui I."/>
        </authorList>
    </citation>
    <scope>NUCLEOTIDE SEQUENCE [LARGE SCALE GENOMIC DNA]</scope>
    <source>
        <strain evidence="11">DSM 45834</strain>
    </source>
</reference>
<keyword evidence="1" id="KW-0813">Transport</keyword>
<keyword evidence="11" id="KW-1185">Reference proteome</keyword>
<evidence type="ECO:0000313" key="10">
    <source>
        <dbReference type="EMBL" id="MDT0348991.1"/>
    </source>
</evidence>
<evidence type="ECO:0000256" key="1">
    <source>
        <dbReference type="ARBA" id="ARBA00022448"/>
    </source>
</evidence>
<keyword evidence="2" id="KW-1003">Cell membrane</keyword>
<evidence type="ECO:0000256" key="6">
    <source>
        <dbReference type="ARBA" id="ARBA00022840"/>
    </source>
</evidence>
<dbReference type="PANTHER" id="PTHR43790">
    <property type="entry name" value="CARBOHYDRATE TRANSPORT ATP-BINDING PROTEIN MG119-RELATED"/>
    <property type="match status" value="1"/>
</dbReference>
<proteinExistence type="predicted"/>
<dbReference type="Gene3D" id="3.40.50.300">
    <property type="entry name" value="P-loop containing nucleotide triphosphate hydrolases"/>
    <property type="match status" value="2"/>
</dbReference>
<accession>A0ABU2N5J2</accession>
<protein>
    <submittedName>
        <fullName evidence="10">Sugar ABC transporter ATP-binding protein</fullName>
    </submittedName>
</protein>
<dbReference type="SMART" id="SM00382">
    <property type="entry name" value="AAA"/>
    <property type="match status" value="2"/>
</dbReference>
<organism evidence="10 11">
    <name type="scientific">Pseudonocardia charpentierae</name>
    <dbReference type="NCBI Taxonomy" id="3075545"/>
    <lineage>
        <taxon>Bacteria</taxon>
        <taxon>Bacillati</taxon>
        <taxon>Actinomycetota</taxon>
        <taxon>Actinomycetes</taxon>
        <taxon>Pseudonocardiales</taxon>
        <taxon>Pseudonocardiaceae</taxon>
        <taxon>Pseudonocardia</taxon>
    </lineage>
</organism>
<sequence length="504" mass="53398">MKPVLLEISNVAKSFPGVRALDNVSFTLRHGEVLTLAGENGAGKSTLLGILGGSLAPDNGSVSVDGVRRGEYSPRQALAEGVMIAHQEPAIVPQLTVEQNLLLGKTAAERRAAASAVDGALADVAAMGFPLDRRTRLSRLSPAQRHALTIAKAFAFGAKIVALDEPTTSMLEHNVDAVLDRVRHLATERDIGVIFVSHKMPEVMAVSDRVVVLRDGRVGYESPIADTTTEEIVRNMVGRELLGFRRAHPVGPDAPVLFTATGVTRPDSPASNDLTVRAGEVVGIAGLVGSGRTEFLRALVRADPGCSGTLVIDGKPVNIHSPNGSRDAGIAFIPEDRKRQGLALQMPAYANIALTAAPDLVGTGPFISPRHQIKVASELGTSLSLRPANVRLRARQYSGGNQQKLVIAKWLRRGSRVFLFDEPTKGVDVGGKAEIYGLIDQLAAAGNAIVVVSSDLPEIISLSDRVLVMRNDRFISEHVEDINEHSLVASAMGIAASESAKGTP</sequence>
<evidence type="ECO:0000256" key="2">
    <source>
        <dbReference type="ARBA" id="ARBA00022475"/>
    </source>
</evidence>
<dbReference type="InterPro" id="IPR027417">
    <property type="entry name" value="P-loop_NTPase"/>
</dbReference>
<name>A0ABU2N5J2_9PSEU</name>
<dbReference type="GO" id="GO:0005524">
    <property type="term" value="F:ATP binding"/>
    <property type="evidence" value="ECO:0007669"/>
    <property type="project" value="UniProtKB-KW"/>
</dbReference>
<dbReference type="SUPFAM" id="SSF52540">
    <property type="entry name" value="P-loop containing nucleoside triphosphate hydrolases"/>
    <property type="match status" value="2"/>
</dbReference>
<dbReference type="InterPro" id="IPR003593">
    <property type="entry name" value="AAA+_ATPase"/>
</dbReference>
<feature type="domain" description="ABC transporter" evidence="9">
    <location>
        <begin position="6"/>
        <end position="240"/>
    </location>
</feature>
<dbReference type="CDD" id="cd03215">
    <property type="entry name" value="ABC_Carb_Monos_II"/>
    <property type="match status" value="1"/>
</dbReference>
<keyword evidence="7" id="KW-1278">Translocase</keyword>
<evidence type="ECO:0000256" key="7">
    <source>
        <dbReference type="ARBA" id="ARBA00022967"/>
    </source>
</evidence>
<comment type="caution">
    <text evidence="10">The sequence shown here is derived from an EMBL/GenBank/DDBJ whole genome shotgun (WGS) entry which is preliminary data.</text>
</comment>
<keyword evidence="4" id="KW-0677">Repeat</keyword>
<dbReference type="EMBL" id="JAVREJ010000003">
    <property type="protein sequence ID" value="MDT0348991.1"/>
    <property type="molecule type" value="Genomic_DNA"/>
</dbReference>
<dbReference type="Pfam" id="PF00005">
    <property type="entry name" value="ABC_tran"/>
    <property type="match status" value="2"/>
</dbReference>
<evidence type="ECO:0000256" key="3">
    <source>
        <dbReference type="ARBA" id="ARBA00022597"/>
    </source>
</evidence>
<dbReference type="PANTHER" id="PTHR43790:SF3">
    <property type="entry name" value="D-ALLOSE IMPORT ATP-BINDING PROTEIN ALSA-RELATED"/>
    <property type="match status" value="1"/>
</dbReference>